<accession>A0A3D8QKY9</accession>
<protein>
    <submittedName>
        <fullName evidence="1">Uncharacterized protein</fullName>
    </submittedName>
</protein>
<evidence type="ECO:0000313" key="2">
    <source>
        <dbReference type="Proteomes" id="UP000256645"/>
    </source>
</evidence>
<comment type="caution">
    <text evidence="1">The sequence shown here is derived from an EMBL/GenBank/DDBJ whole genome shotgun (WGS) entry which is preliminary data.</text>
</comment>
<sequence>MSERGKAGNQPDYGAPVVTIVGRTREGAAVKINRPRRRRRNPSTYHHGFIPQPLARVAQCKPVSGARMHLSPLSHVSGATACNLQTHGTLTTPVYLPIVTLTRLFTRMVAGSQ</sequence>
<dbReference type="AlphaFoldDB" id="A0A3D8QKY9"/>
<name>A0A3D8QKY9_9HELO</name>
<proteinExistence type="predicted"/>
<gene>
    <name evidence="1" type="ORF">BP6252_11804</name>
</gene>
<evidence type="ECO:0000313" key="1">
    <source>
        <dbReference type="EMBL" id="RDW62371.1"/>
    </source>
</evidence>
<dbReference type="Proteomes" id="UP000256645">
    <property type="component" value="Unassembled WGS sequence"/>
</dbReference>
<dbReference type="EMBL" id="PDLM01000014">
    <property type="protein sequence ID" value="RDW62371.1"/>
    <property type="molecule type" value="Genomic_DNA"/>
</dbReference>
<organism evidence="1 2">
    <name type="scientific">Coleophoma cylindrospora</name>
    <dbReference type="NCBI Taxonomy" id="1849047"/>
    <lineage>
        <taxon>Eukaryota</taxon>
        <taxon>Fungi</taxon>
        <taxon>Dikarya</taxon>
        <taxon>Ascomycota</taxon>
        <taxon>Pezizomycotina</taxon>
        <taxon>Leotiomycetes</taxon>
        <taxon>Helotiales</taxon>
        <taxon>Dermateaceae</taxon>
        <taxon>Coleophoma</taxon>
    </lineage>
</organism>
<keyword evidence="2" id="KW-1185">Reference proteome</keyword>
<reference evidence="1 2" key="1">
    <citation type="journal article" date="2018" name="IMA Fungus">
        <title>IMA Genome-F 9: Draft genome sequence of Annulohypoxylon stygium, Aspergillus mulundensis, Berkeleyomyces basicola (syn. Thielaviopsis basicola), Ceratocystis smalleyi, two Cercospora beticola strains, Coleophoma cylindrospora, Fusarium fracticaudum, Phialophora cf. hyalina, and Morchella septimelata.</title>
        <authorList>
            <person name="Wingfield B.D."/>
            <person name="Bills G.F."/>
            <person name="Dong Y."/>
            <person name="Huang W."/>
            <person name="Nel W.J."/>
            <person name="Swalarsk-Parry B.S."/>
            <person name="Vaghefi N."/>
            <person name="Wilken P.M."/>
            <person name="An Z."/>
            <person name="de Beer Z.W."/>
            <person name="De Vos L."/>
            <person name="Chen L."/>
            <person name="Duong T.A."/>
            <person name="Gao Y."/>
            <person name="Hammerbacher A."/>
            <person name="Kikkert J.R."/>
            <person name="Li Y."/>
            <person name="Li H."/>
            <person name="Li K."/>
            <person name="Li Q."/>
            <person name="Liu X."/>
            <person name="Ma X."/>
            <person name="Naidoo K."/>
            <person name="Pethybridge S.J."/>
            <person name="Sun J."/>
            <person name="Steenkamp E.T."/>
            <person name="van der Nest M.A."/>
            <person name="van Wyk S."/>
            <person name="Wingfield M.J."/>
            <person name="Xiong C."/>
            <person name="Yue Q."/>
            <person name="Zhang X."/>
        </authorList>
    </citation>
    <scope>NUCLEOTIDE SEQUENCE [LARGE SCALE GENOMIC DNA]</scope>
    <source>
        <strain evidence="1 2">BP6252</strain>
    </source>
</reference>